<dbReference type="eggNOG" id="COG3850">
    <property type="taxonomic scope" value="Bacteria"/>
</dbReference>
<accession>H1FYQ3</accession>
<dbReference type="OrthoDB" id="5334573at2"/>
<evidence type="ECO:0000313" key="2">
    <source>
        <dbReference type="Proteomes" id="UP000006431"/>
    </source>
</evidence>
<keyword evidence="2" id="KW-1185">Reference proteome</keyword>
<protein>
    <submittedName>
        <fullName evidence="1">Uncharacterized protein</fullName>
    </submittedName>
</protein>
<dbReference type="AlphaFoldDB" id="H1FYQ3"/>
<evidence type="ECO:0000313" key="1">
    <source>
        <dbReference type="EMBL" id="EHP30868.1"/>
    </source>
</evidence>
<comment type="caution">
    <text evidence="1">The sequence shown here is derived from an EMBL/GenBank/DDBJ whole genome shotgun (WGS) entry which is preliminary data.</text>
</comment>
<dbReference type="STRING" id="929558.SMGD1_2345"/>
<reference evidence="1 2" key="1">
    <citation type="journal article" date="2012" name="Proc. Natl. Acad. Sci. U.S.A.">
        <title>Genome and physiology of a model Epsilonproteobacterium responsible for sulfide detoxification in marine oxygen depletion zones.</title>
        <authorList>
            <person name="Grote J."/>
            <person name="Schott T."/>
            <person name="Bruckner C.G."/>
            <person name="Glockner F.O."/>
            <person name="Jost G."/>
            <person name="Teeling H."/>
            <person name="Labrenz M."/>
            <person name="Jurgens K."/>
        </authorList>
    </citation>
    <scope>NUCLEOTIDE SEQUENCE [LARGE SCALE GENOMIC DNA]</scope>
    <source>
        <strain evidence="1 2">GD1</strain>
    </source>
</reference>
<dbReference type="RefSeq" id="WP_008341414.1">
    <property type="nucleotide sequence ID" value="NZ_AFRZ01000001.1"/>
</dbReference>
<gene>
    <name evidence="1" type="ORF">SMGD1_2345</name>
</gene>
<dbReference type="Proteomes" id="UP000006431">
    <property type="component" value="Unassembled WGS sequence"/>
</dbReference>
<proteinExistence type="predicted"/>
<dbReference type="HOGENOM" id="CLU_1282664_0_0_7"/>
<organism evidence="1 2">
    <name type="scientific">Sulfurimonas gotlandica (strain DSM 19862 / JCM 16533 / GD1)</name>
    <dbReference type="NCBI Taxonomy" id="929558"/>
    <lineage>
        <taxon>Bacteria</taxon>
        <taxon>Pseudomonadati</taxon>
        <taxon>Campylobacterota</taxon>
        <taxon>Epsilonproteobacteria</taxon>
        <taxon>Campylobacterales</taxon>
        <taxon>Sulfurimonadaceae</taxon>
        <taxon>Sulfurimonas</taxon>
    </lineage>
</organism>
<dbReference type="PATRIC" id="fig|929558.5.peg.2335"/>
<dbReference type="EMBL" id="AFRZ01000001">
    <property type="protein sequence ID" value="EHP30868.1"/>
    <property type="molecule type" value="Genomic_DNA"/>
</dbReference>
<sequence length="215" mass="25499">MTKIKIVGVLVFILSIALAILSNYISNENKTNNKLLDTINAQKGFTQEISKNIFYIYKNQNASTIQLDDSIKKFIKNLENRDELLNPIDSALIKNKSDEIVILWNKFYKHVQDFRDKNKIISTYSSILLEQVVNDIYNTNIKLVVEFNKLIEMHNLYFEETINSHKTYSTHSFHSSIVTCISIYTNQRCNNFYAKIYSYFKKDYYKFKYQRFRTN</sequence>
<name>H1FYQ3_SULGG</name>